<feature type="compositionally biased region" description="Acidic residues" evidence="1">
    <location>
        <begin position="26"/>
        <end position="36"/>
    </location>
</feature>
<comment type="caution">
    <text evidence="2">The sequence shown here is derived from an EMBL/GenBank/DDBJ whole genome shotgun (WGS) entry which is preliminary data.</text>
</comment>
<sequence length="155" mass="17177">MDTGKPCGAVQASHLENINQSPIEVSDIDSDIDGDSEYQAIILLPPPNDGRMSREGSRNSNIRSGHRPHALDRRSSSRNESASIKRNGKSPIDLTPELSKVSTQDPKPSSFDGKMEAKDKLRTNINRWPTATGRIDFAPEVRPFLFLVQKAIYYG</sequence>
<gene>
    <name evidence="2" type="ORF">PXEA_LOCUS23877</name>
</gene>
<reference evidence="2" key="1">
    <citation type="submission" date="2018-11" db="EMBL/GenBank/DDBJ databases">
        <authorList>
            <consortium name="Pathogen Informatics"/>
        </authorList>
    </citation>
    <scope>NUCLEOTIDE SEQUENCE</scope>
</reference>
<evidence type="ECO:0000313" key="2">
    <source>
        <dbReference type="EMBL" id="VEL30437.1"/>
    </source>
</evidence>
<organism evidence="2 3">
    <name type="scientific">Protopolystoma xenopodis</name>
    <dbReference type="NCBI Taxonomy" id="117903"/>
    <lineage>
        <taxon>Eukaryota</taxon>
        <taxon>Metazoa</taxon>
        <taxon>Spiralia</taxon>
        <taxon>Lophotrochozoa</taxon>
        <taxon>Platyhelminthes</taxon>
        <taxon>Monogenea</taxon>
        <taxon>Polyopisthocotylea</taxon>
        <taxon>Polystomatidea</taxon>
        <taxon>Polystomatidae</taxon>
        <taxon>Protopolystoma</taxon>
    </lineage>
</organism>
<evidence type="ECO:0000256" key="1">
    <source>
        <dbReference type="SAM" id="MobiDB-lite"/>
    </source>
</evidence>
<feature type="region of interest" description="Disordered" evidence="1">
    <location>
        <begin position="1"/>
        <end position="122"/>
    </location>
</feature>
<protein>
    <submittedName>
        <fullName evidence="2">Uncharacterized protein</fullName>
    </submittedName>
</protein>
<dbReference type="AlphaFoldDB" id="A0A3S5FF99"/>
<name>A0A3S5FF99_9PLAT</name>
<accession>A0A3S5FF99</accession>
<keyword evidence="3" id="KW-1185">Reference proteome</keyword>
<dbReference type="EMBL" id="CAAALY010112320">
    <property type="protein sequence ID" value="VEL30437.1"/>
    <property type="molecule type" value="Genomic_DNA"/>
</dbReference>
<feature type="compositionally biased region" description="Polar residues" evidence="1">
    <location>
        <begin position="14"/>
        <end position="23"/>
    </location>
</feature>
<proteinExistence type="predicted"/>
<dbReference type="Proteomes" id="UP000784294">
    <property type="component" value="Unassembled WGS sequence"/>
</dbReference>
<feature type="compositionally biased region" description="Basic and acidic residues" evidence="1">
    <location>
        <begin position="113"/>
        <end position="122"/>
    </location>
</feature>
<evidence type="ECO:0000313" key="3">
    <source>
        <dbReference type="Proteomes" id="UP000784294"/>
    </source>
</evidence>